<proteinExistence type="predicted"/>
<sequence>MTSIDPIRDIRFEGMDIPQLQEWITQIKQGRGAESMQGAVRALDECVQVVVDLDETLRRELGKLQIAWEGNAGSLAAAVTQQQSVFMADAPDPLKASAESVDAQGRGYESARNGLPNNDELKHKQSENAVEWAGGAFGYESDYDKEAKQIEAQKQAAQAALSSYRNTSVSQADSYQPLPGMPPATVSAQSASGTGMSGIGAGVGSVGAYYGGGASDAGVLGGVVGGGNAGGGTPRGDRTAPPVRGDRTAPPVPGDRSGSGEHPDEREPGGEADQTPEAAGTSDGINPATVLGIAGGGAVVAGIGAYAASRMLGGRAPAVAGAGGGTVRGGAVEGMSRGGSSGIGGGPGDTVAGRAAGNTPGSRPAAGSMMGPAATRGEKRSEDEEHENKYVAEETPFDDERLVAPPVLGHFDPDAEADEEPDDESKKRD</sequence>
<dbReference type="RefSeq" id="WP_010305869.1">
    <property type="nucleotide sequence ID" value="NZ_CP061007.1"/>
</dbReference>
<comment type="caution">
    <text evidence="3">The sequence shown here is derived from an EMBL/GenBank/DDBJ whole genome shotgun (WGS) entry which is preliminary data.</text>
</comment>
<feature type="region of interest" description="Disordered" evidence="2">
    <location>
        <begin position="331"/>
        <end position="429"/>
    </location>
</feature>
<feature type="region of interest" description="Disordered" evidence="2">
    <location>
        <begin position="228"/>
        <end position="284"/>
    </location>
</feature>
<feature type="coiled-coil region" evidence="1">
    <location>
        <begin position="140"/>
        <end position="167"/>
    </location>
</feature>
<evidence type="ECO:0000313" key="3">
    <source>
        <dbReference type="EMBL" id="PKW19612.1"/>
    </source>
</evidence>
<keyword evidence="1" id="KW-0175">Coiled coil</keyword>
<dbReference type="AlphaFoldDB" id="A0A2N3Y9J9"/>
<feature type="compositionally biased region" description="Basic and acidic residues" evidence="2">
    <location>
        <begin position="258"/>
        <end position="269"/>
    </location>
</feature>
<feature type="compositionally biased region" description="Basic and acidic residues" evidence="2">
    <location>
        <begin position="376"/>
        <end position="402"/>
    </location>
</feature>
<dbReference type="OrthoDB" id="3695206at2"/>
<evidence type="ECO:0000313" key="4">
    <source>
        <dbReference type="Proteomes" id="UP000233786"/>
    </source>
</evidence>
<dbReference type="Gene3D" id="1.20.1260.20">
    <property type="entry name" value="PPE superfamily"/>
    <property type="match status" value="1"/>
</dbReference>
<dbReference type="SUPFAM" id="SSF140459">
    <property type="entry name" value="PE/PPE dimer-like"/>
    <property type="match status" value="1"/>
</dbReference>
<evidence type="ECO:0000256" key="1">
    <source>
        <dbReference type="SAM" id="Coils"/>
    </source>
</evidence>
<feature type="compositionally biased region" description="Gly residues" evidence="2">
    <location>
        <begin position="331"/>
        <end position="348"/>
    </location>
</feature>
<dbReference type="STRING" id="994479.GCA_000194155_00366"/>
<feature type="compositionally biased region" description="Acidic residues" evidence="2">
    <location>
        <begin position="414"/>
        <end position="423"/>
    </location>
</feature>
<protein>
    <submittedName>
        <fullName evidence="3">PPE family protein</fullName>
    </submittedName>
</protein>
<dbReference type="EMBL" id="PJNB01000001">
    <property type="protein sequence ID" value="PKW19612.1"/>
    <property type="molecule type" value="Genomic_DNA"/>
</dbReference>
<name>A0A2N3Y9J9_SACSN</name>
<feature type="region of interest" description="Disordered" evidence="2">
    <location>
        <begin position="171"/>
        <end position="192"/>
    </location>
</feature>
<dbReference type="InterPro" id="IPR038332">
    <property type="entry name" value="PPE_sf"/>
</dbReference>
<gene>
    <name evidence="3" type="ORF">A8926_7789</name>
</gene>
<dbReference type="Proteomes" id="UP000233786">
    <property type="component" value="Unassembled WGS sequence"/>
</dbReference>
<accession>A0A2N3Y9J9</accession>
<keyword evidence="4" id="KW-1185">Reference proteome</keyword>
<evidence type="ECO:0000256" key="2">
    <source>
        <dbReference type="SAM" id="MobiDB-lite"/>
    </source>
</evidence>
<reference evidence="3" key="1">
    <citation type="submission" date="2017-12" db="EMBL/GenBank/DDBJ databases">
        <title>Sequencing the genomes of 1000 Actinobacteria strains.</title>
        <authorList>
            <person name="Klenk H.-P."/>
        </authorList>
    </citation>
    <scope>NUCLEOTIDE SEQUENCE [LARGE SCALE GENOMIC DNA]</scope>
    <source>
        <strain evidence="3">DSM 44228</strain>
    </source>
</reference>
<organism evidence="3 4">
    <name type="scientific">Saccharopolyspora spinosa</name>
    <dbReference type="NCBI Taxonomy" id="60894"/>
    <lineage>
        <taxon>Bacteria</taxon>
        <taxon>Bacillati</taxon>
        <taxon>Actinomycetota</taxon>
        <taxon>Actinomycetes</taxon>
        <taxon>Pseudonocardiales</taxon>
        <taxon>Pseudonocardiaceae</taxon>
        <taxon>Saccharopolyspora</taxon>
    </lineage>
</organism>